<feature type="transmembrane region" description="Helical" evidence="2">
    <location>
        <begin position="33"/>
        <end position="51"/>
    </location>
</feature>
<protein>
    <submittedName>
        <fullName evidence="3">Uncharacterized protein</fullName>
    </submittedName>
</protein>
<gene>
    <name evidence="3" type="ORF">VPK24_18220</name>
</gene>
<reference evidence="4" key="1">
    <citation type="journal article" date="2024" name="Algal Res.">
        <title>Biochemical, toxicological and genomic investigation of a high-biomass producing Limnothrix strain isolated from Italian shallow drinking water reservoir.</title>
        <authorList>
            <person name="Simonazzi M."/>
            <person name="Shishido T.K."/>
            <person name="Delbaje E."/>
            <person name="Wahlsten M."/>
            <person name="Fewer D.P."/>
            <person name="Sivonen K."/>
            <person name="Pezzolesi L."/>
            <person name="Pistocchi R."/>
        </authorList>
    </citation>
    <scope>NUCLEOTIDE SEQUENCE [LARGE SCALE GENOMIC DNA]</scope>
    <source>
        <strain evidence="4">LRLZ20PSL1</strain>
    </source>
</reference>
<keyword evidence="4" id="KW-1185">Reference proteome</keyword>
<feature type="coiled-coil region" evidence="1">
    <location>
        <begin position="68"/>
        <end position="102"/>
    </location>
</feature>
<keyword evidence="1" id="KW-0175">Coiled coil</keyword>
<evidence type="ECO:0000313" key="3">
    <source>
        <dbReference type="EMBL" id="MFG3819586.1"/>
    </source>
</evidence>
<accession>A0ABW7CIH1</accession>
<keyword evidence="2" id="KW-0472">Membrane</keyword>
<name>A0ABW7CIH1_9CYAN</name>
<dbReference type="EMBL" id="JAZAQF010000095">
    <property type="protein sequence ID" value="MFG3819586.1"/>
    <property type="molecule type" value="Genomic_DNA"/>
</dbReference>
<keyword evidence="2" id="KW-0812">Transmembrane</keyword>
<evidence type="ECO:0000256" key="2">
    <source>
        <dbReference type="SAM" id="Phobius"/>
    </source>
</evidence>
<dbReference type="RefSeq" id="WP_393015566.1">
    <property type="nucleotide sequence ID" value="NZ_JAZAQF010000095.1"/>
</dbReference>
<keyword evidence="2" id="KW-1133">Transmembrane helix</keyword>
<organism evidence="3 4">
    <name type="scientific">Limnothrix redekei LRLZ20PSL1</name>
    <dbReference type="NCBI Taxonomy" id="3112953"/>
    <lineage>
        <taxon>Bacteria</taxon>
        <taxon>Bacillati</taxon>
        <taxon>Cyanobacteriota</taxon>
        <taxon>Cyanophyceae</taxon>
        <taxon>Pseudanabaenales</taxon>
        <taxon>Pseudanabaenaceae</taxon>
        <taxon>Limnothrix</taxon>
    </lineage>
</organism>
<comment type="caution">
    <text evidence="3">The sequence shown here is derived from an EMBL/GenBank/DDBJ whole genome shotgun (WGS) entry which is preliminary data.</text>
</comment>
<dbReference type="Proteomes" id="UP001604335">
    <property type="component" value="Unassembled WGS sequence"/>
</dbReference>
<proteinExistence type="predicted"/>
<feature type="transmembrane region" description="Helical" evidence="2">
    <location>
        <begin position="7"/>
        <end position="27"/>
    </location>
</feature>
<evidence type="ECO:0000256" key="1">
    <source>
        <dbReference type="SAM" id="Coils"/>
    </source>
</evidence>
<evidence type="ECO:0000313" key="4">
    <source>
        <dbReference type="Proteomes" id="UP001604335"/>
    </source>
</evidence>
<sequence length="187" mass="20929">MISSTKSWAVFIGVAIVDAVLLVKLLTTQFATGLLLAIIAITTLLIFSFRLEDVTKSNFSRDEQQIALSDISSRLKTTEDNLTEAQAKIESNEDKIDNLLLLSMGSGTYTSLKKIASGDFGKYHKKPNGILDRELRYLRVIGYIEVKANVIGRIPEHGENLSEYVWTTETGRDFVNLRESVEQRKGE</sequence>